<accession>A0A1F5EI29</accession>
<sequence length="122" mass="13834">MKKFSFFVLITMMAVSFPDFSFANGENYKLSGNPRGLIGKIISFEDGRVPSLSWSYRIVGVHYSPGASNGKITLFVANGVKYLGFDVREISFNPSASGDWWQISYYFPNFYKNSIIMKVSFH</sequence>
<dbReference type="EMBL" id="MFAE01000009">
    <property type="protein sequence ID" value="OGD67077.1"/>
    <property type="molecule type" value="Genomic_DNA"/>
</dbReference>
<name>A0A1F5EI29_9BACT</name>
<keyword evidence="1" id="KW-0732">Signal</keyword>
<feature type="signal peptide" evidence="1">
    <location>
        <begin position="1"/>
        <end position="23"/>
    </location>
</feature>
<evidence type="ECO:0000256" key="1">
    <source>
        <dbReference type="SAM" id="SignalP"/>
    </source>
</evidence>
<feature type="chain" id="PRO_5009518334" evidence="1">
    <location>
        <begin position="24"/>
        <end position="122"/>
    </location>
</feature>
<evidence type="ECO:0000313" key="3">
    <source>
        <dbReference type="Proteomes" id="UP000179003"/>
    </source>
</evidence>
<comment type="caution">
    <text evidence="2">The sequence shown here is derived from an EMBL/GenBank/DDBJ whole genome shotgun (WGS) entry which is preliminary data.</text>
</comment>
<proteinExistence type="predicted"/>
<dbReference type="AlphaFoldDB" id="A0A1F5EI29"/>
<gene>
    <name evidence="2" type="ORF">A2442_00430</name>
</gene>
<evidence type="ECO:0000313" key="2">
    <source>
        <dbReference type="EMBL" id="OGD67077.1"/>
    </source>
</evidence>
<reference evidence="2 3" key="1">
    <citation type="journal article" date="2016" name="Nat. Commun.">
        <title>Thousands of microbial genomes shed light on interconnected biogeochemical processes in an aquifer system.</title>
        <authorList>
            <person name="Anantharaman K."/>
            <person name="Brown C.T."/>
            <person name="Hug L.A."/>
            <person name="Sharon I."/>
            <person name="Castelle C.J."/>
            <person name="Probst A.J."/>
            <person name="Thomas B.C."/>
            <person name="Singh A."/>
            <person name="Wilkins M.J."/>
            <person name="Karaoz U."/>
            <person name="Brodie E.L."/>
            <person name="Williams K.H."/>
            <person name="Hubbard S.S."/>
            <person name="Banfield J.F."/>
        </authorList>
    </citation>
    <scope>NUCLEOTIDE SEQUENCE [LARGE SCALE GENOMIC DNA]</scope>
</reference>
<organism evidence="2 3">
    <name type="scientific">Candidatus Campbellbacteria bacterium RIFOXYC2_FULL_35_25</name>
    <dbReference type="NCBI Taxonomy" id="1797582"/>
    <lineage>
        <taxon>Bacteria</taxon>
        <taxon>Candidatus Campbelliibacteriota</taxon>
    </lineage>
</organism>
<dbReference type="Proteomes" id="UP000179003">
    <property type="component" value="Unassembled WGS sequence"/>
</dbReference>
<protein>
    <submittedName>
        <fullName evidence="2">Uncharacterized protein</fullName>
    </submittedName>
</protein>